<evidence type="ECO:0000313" key="2">
    <source>
        <dbReference type="EMBL" id="MFD0947369.1"/>
    </source>
</evidence>
<accession>A0ABW3H8M4</accession>
<evidence type="ECO:0000313" key="3">
    <source>
        <dbReference type="Proteomes" id="UP001596977"/>
    </source>
</evidence>
<comment type="caution">
    <text evidence="2">The sequence shown here is derived from an EMBL/GenBank/DDBJ whole genome shotgun (WGS) entry which is preliminary data.</text>
</comment>
<keyword evidence="1" id="KW-0472">Membrane</keyword>
<feature type="transmembrane region" description="Helical" evidence="1">
    <location>
        <begin position="31"/>
        <end position="49"/>
    </location>
</feature>
<organism evidence="2 3">
    <name type="scientific">Sphingomonas canadensis</name>
    <dbReference type="NCBI Taxonomy" id="1219257"/>
    <lineage>
        <taxon>Bacteria</taxon>
        <taxon>Pseudomonadati</taxon>
        <taxon>Pseudomonadota</taxon>
        <taxon>Alphaproteobacteria</taxon>
        <taxon>Sphingomonadales</taxon>
        <taxon>Sphingomonadaceae</taxon>
        <taxon>Sphingomonas</taxon>
    </lineage>
</organism>
<name>A0ABW3H8M4_9SPHN</name>
<protein>
    <recommendedName>
        <fullName evidence="4">DoxX family protein</fullName>
    </recommendedName>
</protein>
<keyword evidence="1" id="KW-1133">Transmembrane helix</keyword>
<dbReference type="RefSeq" id="WP_264944854.1">
    <property type="nucleotide sequence ID" value="NZ_JAPDRA010000006.1"/>
</dbReference>
<dbReference type="Proteomes" id="UP001596977">
    <property type="component" value="Unassembled WGS sequence"/>
</dbReference>
<gene>
    <name evidence="2" type="ORF">ACFQ1E_13550</name>
</gene>
<keyword evidence="3" id="KW-1185">Reference proteome</keyword>
<sequence>MTMPISNLFKAVAAVTGAIALYLLFFATLDTFIFFGLPILAGIAGALVLRRMDPHRTSADHLTDALRIYWGLHLLWSSARYWFGDVQPPIPHPVGGPFVASLEAMGLYQGIKALEGVVAILLLANRFVPLALVVEMPTSFNIFYLNFFITAAPRQLITGPLEIGANCLLLLAYFRYYQPFLAARAYAAPPSFLGESAIDQPTNP</sequence>
<feature type="transmembrane region" description="Helical" evidence="1">
    <location>
        <begin position="7"/>
        <end position="25"/>
    </location>
</feature>
<evidence type="ECO:0008006" key="4">
    <source>
        <dbReference type="Google" id="ProtNLM"/>
    </source>
</evidence>
<evidence type="ECO:0000256" key="1">
    <source>
        <dbReference type="SAM" id="Phobius"/>
    </source>
</evidence>
<keyword evidence="1" id="KW-0812">Transmembrane</keyword>
<reference evidence="3" key="1">
    <citation type="journal article" date="2019" name="Int. J. Syst. Evol. Microbiol.">
        <title>The Global Catalogue of Microorganisms (GCM) 10K type strain sequencing project: providing services to taxonomists for standard genome sequencing and annotation.</title>
        <authorList>
            <consortium name="The Broad Institute Genomics Platform"/>
            <consortium name="The Broad Institute Genome Sequencing Center for Infectious Disease"/>
            <person name="Wu L."/>
            <person name="Ma J."/>
        </authorList>
    </citation>
    <scope>NUCLEOTIDE SEQUENCE [LARGE SCALE GENOMIC DNA]</scope>
    <source>
        <strain evidence="3">CCUG 62982</strain>
    </source>
</reference>
<proteinExistence type="predicted"/>
<feature type="transmembrane region" description="Helical" evidence="1">
    <location>
        <begin position="113"/>
        <end position="134"/>
    </location>
</feature>
<feature type="transmembrane region" description="Helical" evidence="1">
    <location>
        <begin position="154"/>
        <end position="174"/>
    </location>
</feature>
<dbReference type="EMBL" id="JBHTJG010000006">
    <property type="protein sequence ID" value="MFD0947369.1"/>
    <property type="molecule type" value="Genomic_DNA"/>
</dbReference>